<reference evidence="5 6" key="1">
    <citation type="submission" date="2021-04" db="EMBL/GenBank/DDBJ databases">
        <title>Nocardia tengchongensis.</title>
        <authorList>
            <person name="Zhuang k."/>
            <person name="Ran Y."/>
            <person name="Li W."/>
        </authorList>
    </citation>
    <scope>NUCLEOTIDE SEQUENCE [LARGE SCALE GENOMIC DNA]</scope>
    <source>
        <strain evidence="5 6">CFH S0057</strain>
    </source>
</reference>
<feature type="domain" description="HTH hxlR-type" evidence="4">
    <location>
        <begin position="14"/>
        <end position="113"/>
    </location>
</feature>
<protein>
    <submittedName>
        <fullName evidence="5">Helix-turn-helix transcriptional regulator</fullName>
    </submittedName>
</protein>
<dbReference type="InterPro" id="IPR036390">
    <property type="entry name" value="WH_DNA-bd_sf"/>
</dbReference>
<evidence type="ECO:0000259" key="4">
    <source>
        <dbReference type="PROSITE" id="PS51118"/>
    </source>
</evidence>
<dbReference type="PANTHER" id="PTHR33204">
    <property type="entry name" value="TRANSCRIPTIONAL REGULATOR, MARR FAMILY"/>
    <property type="match status" value="1"/>
</dbReference>
<evidence type="ECO:0000256" key="1">
    <source>
        <dbReference type="ARBA" id="ARBA00023015"/>
    </source>
</evidence>
<dbReference type="RefSeq" id="WP_213558400.1">
    <property type="nucleotide sequence ID" value="NZ_JBHZDI010000045.1"/>
</dbReference>
<dbReference type="PANTHER" id="PTHR33204:SF18">
    <property type="entry name" value="TRANSCRIPTIONAL REGULATORY PROTEIN"/>
    <property type="match status" value="1"/>
</dbReference>
<proteinExistence type="predicted"/>
<gene>
    <name evidence="5" type="ORF">KHQ06_04250</name>
</gene>
<keyword evidence="6" id="KW-1185">Reference proteome</keyword>
<accession>A0ABX8CS27</accession>
<dbReference type="Pfam" id="PF01638">
    <property type="entry name" value="HxlR"/>
    <property type="match status" value="1"/>
</dbReference>
<evidence type="ECO:0000256" key="3">
    <source>
        <dbReference type="ARBA" id="ARBA00023163"/>
    </source>
</evidence>
<dbReference type="SUPFAM" id="SSF46785">
    <property type="entry name" value="Winged helix' DNA-binding domain"/>
    <property type="match status" value="1"/>
</dbReference>
<evidence type="ECO:0000313" key="5">
    <source>
        <dbReference type="EMBL" id="QVI22317.1"/>
    </source>
</evidence>
<dbReference type="InterPro" id="IPR036388">
    <property type="entry name" value="WH-like_DNA-bd_sf"/>
</dbReference>
<dbReference type="PROSITE" id="PS51118">
    <property type="entry name" value="HTH_HXLR"/>
    <property type="match status" value="1"/>
</dbReference>
<dbReference type="EMBL" id="CP074371">
    <property type="protein sequence ID" value="QVI22317.1"/>
    <property type="molecule type" value="Genomic_DNA"/>
</dbReference>
<evidence type="ECO:0000313" key="6">
    <source>
        <dbReference type="Proteomes" id="UP000683310"/>
    </source>
</evidence>
<keyword evidence="2" id="KW-0238">DNA-binding</keyword>
<evidence type="ECO:0000256" key="2">
    <source>
        <dbReference type="ARBA" id="ARBA00023125"/>
    </source>
</evidence>
<organism evidence="5 6">
    <name type="scientific">Nocardia tengchongensis</name>
    <dbReference type="NCBI Taxonomy" id="2055889"/>
    <lineage>
        <taxon>Bacteria</taxon>
        <taxon>Bacillati</taxon>
        <taxon>Actinomycetota</taxon>
        <taxon>Actinomycetes</taxon>
        <taxon>Mycobacteriales</taxon>
        <taxon>Nocardiaceae</taxon>
        <taxon>Nocardia</taxon>
    </lineage>
</organism>
<name>A0ABX8CS27_9NOCA</name>
<keyword evidence="1" id="KW-0805">Transcription regulation</keyword>
<dbReference type="InterPro" id="IPR002577">
    <property type="entry name" value="HTH_HxlR"/>
</dbReference>
<dbReference type="Proteomes" id="UP000683310">
    <property type="component" value="Chromosome"/>
</dbReference>
<dbReference type="Gene3D" id="1.10.10.10">
    <property type="entry name" value="Winged helix-like DNA-binding domain superfamily/Winged helix DNA-binding domain"/>
    <property type="match status" value="1"/>
</dbReference>
<keyword evidence="3" id="KW-0804">Transcription</keyword>
<sequence length="149" mass="16502">MSDRPGLRIPLDECGLARTAALLGDRWTLLVLREAHYGVARFDDMRADLDIPRNALSTRLKTLVDTGLLAKSSYREPGARTRDEYVLTAMGRELLPALIALMQWGDRHLSDEDGPLEFRHAGCDGIVTAQLACECGQSVQPTELTPQVR</sequence>